<feature type="compositionally biased region" description="Low complexity" evidence="1">
    <location>
        <begin position="13"/>
        <end position="24"/>
    </location>
</feature>
<reference evidence="3" key="1">
    <citation type="submission" date="2019-04" db="EMBL/GenBank/DDBJ databases">
        <title>Genome sequencing of Clostridium botulinum Groups I-IV and Clostridium butyricum.</title>
        <authorList>
            <person name="Brunt J."/>
            <person name="Van Vliet A.H.M."/>
            <person name="Stringer S.C."/>
            <person name="Carter A.T."/>
            <person name="Peck M.W."/>
        </authorList>
    </citation>
    <scope>NUCLEOTIDE SEQUENCE</scope>
    <source>
        <strain evidence="3">7221C</strain>
    </source>
</reference>
<feature type="compositionally biased region" description="Polar residues" evidence="1">
    <location>
        <begin position="1"/>
        <end position="12"/>
    </location>
</feature>
<proteinExistence type="predicted"/>
<feature type="region of interest" description="Disordered" evidence="1">
    <location>
        <begin position="1"/>
        <end position="29"/>
    </location>
</feature>
<organism evidence="3 4">
    <name type="scientific">Clostridium botulinum</name>
    <dbReference type="NCBI Taxonomy" id="1491"/>
    <lineage>
        <taxon>Bacteria</taxon>
        <taxon>Bacillati</taxon>
        <taxon>Bacillota</taxon>
        <taxon>Clostridia</taxon>
        <taxon>Eubacteriales</taxon>
        <taxon>Clostridiaceae</taxon>
        <taxon>Clostridium</taxon>
    </lineage>
</organism>
<accession>A0A9Q4TKM9</accession>
<dbReference type="RefSeq" id="WP_222671062.1">
    <property type="nucleotide sequence ID" value="NZ_JACBCZ010000015.1"/>
</dbReference>
<keyword evidence="2" id="KW-0472">Membrane</keyword>
<evidence type="ECO:0000313" key="4">
    <source>
        <dbReference type="Proteomes" id="UP000785180"/>
    </source>
</evidence>
<gene>
    <name evidence="3" type="ORF">FDF67_12910</name>
</gene>
<feature type="transmembrane region" description="Helical" evidence="2">
    <location>
        <begin position="46"/>
        <end position="63"/>
    </location>
</feature>
<comment type="caution">
    <text evidence="3">The sequence shown here is derived from an EMBL/GenBank/DDBJ whole genome shotgun (WGS) entry which is preliminary data.</text>
</comment>
<evidence type="ECO:0000256" key="1">
    <source>
        <dbReference type="SAM" id="MobiDB-lite"/>
    </source>
</evidence>
<dbReference type="EMBL" id="SXDK01000035">
    <property type="protein sequence ID" value="NFU61048.1"/>
    <property type="molecule type" value="Genomic_DNA"/>
</dbReference>
<dbReference type="Proteomes" id="UP000785180">
    <property type="component" value="Unassembled WGS sequence"/>
</dbReference>
<evidence type="ECO:0000313" key="3">
    <source>
        <dbReference type="EMBL" id="NFU61048.1"/>
    </source>
</evidence>
<protein>
    <submittedName>
        <fullName evidence="3">Uncharacterized protein</fullName>
    </submittedName>
</protein>
<name>A0A9Q4TKM9_CLOBO</name>
<keyword evidence="2" id="KW-1133">Transmembrane helix</keyword>
<keyword evidence="2" id="KW-0812">Transmembrane</keyword>
<dbReference type="AlphaFoldDB" id="A0A9Q4TKM9"/>
<sequence length="72" mass="7908">MDNEISTSVTEVSNDIDNSSSNSSAEAHTSVDLSPIIDRLDVQNNYLIVGDIILIAILVFLAFKNMLRGLFH</sequence>
<evidence type="ECO:0000256" key="2">
    <source>
        <dbReference type="SAM" id="Phobius"/>
    </source>
</evidence>